<sequence>MATTASENGTPPLTVLKQIKSVREIGGSGSGGAQKRESFAAIAAMNQLDHPWAGPLLALATDGLDTADINLILLQTQKAFDFNVYSQDKLWNAWDKWDMKSAKFLWTKGLTEGKFMVRGFLMELLRPELVSLYQVGYQDTDGGDHGPQALTEVVGVVQRMTGIHLNRKNVRNALHQSGVVMRTYPWRSRPEDIAEKIRDPSDLLSVTQDQPIRHDCGELPSDPLSTLPISSANASSGSSGTRVVATTNTVDMPAIPQLMYTKTQVLEGEVARLNARTKELETQMESSAKTYLESYKELSNDFKEQIDLNHALRQERRVFQSRVEYLSSQLERGRKVVQILCTEIFAVKAENNSQIPEGSDSRGNESVWRSSVADWNPTVFTPRAITQDVQQSTSELTKQVQELDNKMTMPERIVAAQDAQSNDLEMDKVKPSYAENRTRTTMEQLSPEIQASVNSDYFSETSSASVHVQNISTAPKGQYESWDGSMDLCGDEPRPDFANDSFGSLILYQAEDLFSPSLSNSFLDPQSATES</sequence>
<accession>A0A3D8T0B7</accession>
<evidence type="ECO:0000313" key="3">
    <source>
        <dbReference type="Proteomes" id="UP000256328"/>
    </source>
</evidence>
<dbReference type="EMBL" id="PDLN01000002">
    <property type="protein sequence ID" value="RDW92012.1"/>
    <property type="molecule type" value="Genomic_DNA"/>
</dbReference>
<comment type="caution">
    <text evidence="2">The sequence shown here is derived from an EMBL/GenBank/DDBJ whole genome shotgun (WGS) entry which is preliminary data.</text>
</comment>
<name>A0A3D8T0B7_9HELO</name>
<protein>
    <submittedName>
        <fullName evidence="2">Uncharacterized protein</fullName>
    </submittedName>
</protein>
<proteinExistence type="predicted"/>
<organism evidence="2 3">
    <name type="scientific">Coleophoma crateriformis</name>
    <dbReference type="NCBI Taxonomy" id="565419"/>
    <lineage>
        <taxon>Eukaryota</taxon>
        <taxon>Fungi</taxon>
        <taxon>Dikarya</taxon>
        <taxon>Ascomycota</taxon>
        <taxon>Pezizomycotina</taxon>
        <taxon>Leotiomycetes</taxon>
        <taxon>Helotiales</taxon>
        <taxon>Dermateaceae</taxon>
        <taxon>Coleophoma</taxon>
    </lineage>
</organism>
<keyword evidence="1" id="KW-0175">Coiled coil</keyword>
<gene>
    <name evidence="2" type="ORF">BP5796_01406</name>
</gene>
<dbReference type="AlphaFoldDB" id="A0A3D8T0B7"/>
<dbReference type="OrthoDB" id="10377008at2759"/>
<evidence type="ECO:0000256" key="1">
    <source>
        <dbReference type="SAM" id="Coils"/>
    </source>
</evidence>
<reference evidence="2 3" key="1">
    <citation type="journal article" date="2018" name="IMA Fungus">
        <title>IMA Genome-F 9: Draft genome sequence of Annulohypoxylon stygium, Aspergillus mulundensis, Berkeleyomyces basicola (syn. Thielaviopsis basicola), Ceratocystis smalleyi, two Cercospora beticola strains, Coleophoma cylindrospora, Fusarium fracticaudum, Phialophora cf. hyalina, and Morchella septimelata.</title>
        <authorList>
            <person name="Wingfield B.D."/>
            <person name="Bills G.F."/>
            <person name="Dong Y."/>
            <person name="Huang W."/>
            <person name="Nel W.J."/>
            <person name="Swalarsk-Parry B.S."/>
            <person name="Vaghefi N."/>
            <person name="Wilken P.M."/>
            <person name="An Z."/>
            <person name="de Beer Z.W."/>
            <person name="De Vos L."/>
            <person name="Chen L."/>
            <person name="Duong T.A."/>
            <person name="Gao Y."/>
            <person name="Hammerbacher A."/>
            <person name="Kikkert J.R."/>
            <person name="Li Y."/>
            <person name="Li H."/>
            <person name="Li K."/>
            <person name="Li Q."/>
            <person name="Liu X."/>
            <person name="Ma X."/>
            <person name="Naidoo K."/>
            <person name="Pethybridge S.J."/>
            <person name="Sun J."/>
            <person name="Steenkamp E.T."/>
            <person name="van der Nest M.A."/>
            <person name="van Wyk S."/>
            <person name="Wingfield M.J."/>
            <person name="Xiong C."/>
            <person name="Yue Q."/>
            <person name="Zhang X."/>
        </authorList>
    </citation>
    <scope>NUCLEOTIDE SEQUENCE [LARGE SCALE GENOMIC DNA]</scope>
    <source>
        <strain evidence="2 3">BP5796</strain>
    </source>
</reference>
<keyword evidence="3" id="KW-1185">Reference proteome</keyword>
<evidence type="ECO:0000313" key="2">
    <source>
        <dbReference type="EMBL" id="RDW92012.1"/>
    </source>
</evidence>
<dbReference type="Proteomes" id="UP000256328">
    <property type="component" value="Unassembled WGS sequence"/>
</dbReference>
<feature type="coiled-coil region" evidence="1">
    <location>
        <begin position="263"/>
        <end position="315"/>
    </location>
</feature>